<reference evidence="2" key="1">
    <citation type="submission" date="2020-05" db="EMBL/GenBank/DDBJ databases">
        <authorList>
            <person name="Chiriac C."/>
            <person name="Salcher M."/>
            <person name="Ghai R."/>
            <person name="Kavagutti S V."/>
        </authorList>
    </citation>
    <scope>NUCLEOTIDE SEQUENCE</scope>
</reference>
<dbReference type="EMBL" id="CAEZTG010000271">
    <property type="protein sequence ID" value="CAB4583260.1"/>
    <property type="molecule type" value="Genomic_DNA"/>
</dbReference>
<proteinExistence type="predicted"/>
<protein>
    <submittedName>
        <fullName evidence="2">Unannotated protein</fullName>
    </submittedName>
</protein>
<accession>A0A6J6F395</accession>
<organism evidence="2">
    <name type="scientific">freshwater metagenome</name>
    <dbReference type="NCBI Taxonomy" id="449393"/>
    <lineage>
        <taxon>unclassified sequences</taxon>
        <taxon>metagenomes</taxon>
        <taxon>ecological metagenomes</taxon>
    </lineage>
</organism>
<feature type="transmembrane region" description="Helical" evidence="1">
    <location>
        <begin position="108"/>
        <end position="129"/>
    </location>
</feature>
<keyword evidence="1" id="KW-0472">Membrane</keyword>
<name>A0A6J6F395_9ZZZZ</name>
<feature type="transmembrane region" description="Helical" evidence="1">
    <location>
        <begin position="41"/>
        <end position="62"/>
    </location>
</feature>
<sequence length="131" mass="14375">MTDSSHHSRRERFEEFEKAAIEAELATGRREESIAEAKRHILIRIGRVFLGTIVVIAGLLMLPLPGPGMLTIAAGLALLASDVPFARKLLENVRKRLPADADGNVSKPVVIGGLIVSVVTVAFSLWWTFFR</sequence>
<gene>
    <name evidence="2" type="ORF">UFOPK1603_01921</name>
</gene>
<evidence type="ECO:0000313" key="2">
    <source>
        <dbReference type="EMBL" id="CAB4583260.1"/>
    </source>
</evidence>
<dbReference type="Pfam" id="PF09656">
    <property type="entry name" value="PGPGW"/>
    <property type="match status" value="1"/>
</dbReference>
<keyword evidence="1" id="KW-0812">Transmembrane</keyword>
<dbReference type="AlphaFoldDB" id="A0A6J6F395"/>
<keyword evidence="1" id="KW-1133">Transmembrane helix</keyword>
<dbReference type="InterPro" id="IPR019099">
    <property type="entry name" value="Uncharacterised_PGPGW_TM"/>
</dbReference>
<evidence type="ECO:0000256" key="1">
    <source>
        <dbReference type="SAM" id="Phobius"/>
    </source>
</evidence>